<feature type="domain" description="NADP-dependent oxidoreductase" evidence="2">
    <location>
        <begin position="13"/>
        <end position="87"/>
    </location>
</feature>
<dbReference type="EMBL" id="ML976027">
    <property type="protein sequence ID" value="KAF1943271.1"/>
    <property type="molecule type" value="Genomic_DNA"/>
</dbReference>
<name>A0A6A5SRU7_9PLEO</name>
<evidence type="ECO:0000313" key="4">
    <source>
        <dbReference type="Proteomes" id="UP000800038"/>
    </source>
</evidence>
<evidence type="ECO:0000313" key="3">
    <source>
        <dbReference type="EMBL" id="KAF1943271.1"/>
    </source>
</evidence>
<protein>
    <submittedName>
        <fullName evidence="3">Aldo/keto reductase</fullName>
    </submittedName>
</protein>
<dbReference type="SUPFAM" id="SSF51430">
    <property type="entry name" value="NAD(P)-linked oxidoreductase"/>
    <property type="match status" value="1"/>
</dbReference>
<dbReference type="GO" id="GO:0016491">
    <property type="term" value="F:oxidoreductase activity"/>
    <property type="evidence" value="ECO:0007669"/>
    <property type="project" value="UniProtKB-KW"/>
</dbReference>
<accession>A0A6A5SRU7</accession>
<dbReference type="InterPro" id="IPR050791">
    <property type="entry name" value="Aldo-Keto_reductase"/>
</dbReference>
<evidence type="ECO:0000259" key="2">
    <source>
        <dbReference type="Pfam" id="PF00248"/>
    </source>
</evidence>
<dbReference type="InterPro" id="IPR023210">
    <property type="entry name" value="NADP_OxRdtase_dom"/>
</dbReference>
<dbReference type="OrthoDB" id="37537at2759"/>
<evidence type="ECO:0000256" key="1">
    <source>
        <dbReference type="ARBA" id="ARBA00023002"/>
    </source>
</evidence>
<reference evidence="3" key="1">
    <citation type="journal article" date="2020" name="Stud. Mycol.">
        <title>101 Dothideomycetes genomes: a test case for predicting lifestyles and emergence of pathogens.</title>
        <authorList>
            <person name="Haridas S."/>
            <person name="Albert R."/>
            <person name="Binder M."/>
            <person name="Bloem J."/>
            <person name="Labutti K."/>
            <person name="Salamov A."/>
            <person name="Andreopoulos B."/>
            <person name="Baker S."/>
            <person name="Barry K."/>
            <person name="Bills G."/>
            <person name="Bluhm B."/>
            <person name="Cannon C."/>
            <person name="Castanera R."/>
            <person name="Culley D."/>
            <person name="Daum C."/>
            <person name="Ezra D."/>
            <person name="Gonzalez J."/>
            <person name="Henrissat B."/>
            <person name="Kuo A."/>
            <person name="Liang C."/>
            <person name="Lipzen A."/>
            <person name="Lutzoni F."/>
            <person name="Magnuson J."/>
            <person name="Mondo S."/>
            <person name="Nolan M."/>
            <person name="Ohm R."/>
            <person name="Pangilinan J."/>
            <person name="Park H.-J."/>
            <person name="Ramirez L."/>
            <person name="Alfaro M."/>
            <person name="Sun H."/>
            <person name="Tritt A."/>
            <person name="Yoshinaga Y."/>
            <person name="Zwiers L.-H."/>
            <person name="Turgeon B."/>
            <person name="Goodwin S."/>
            <person name="Spatafora J."/>
            <person name="Crous P."/>
            <person name="Grigoriev I."/>
        </authorList>
    </citation>
    <scope>NUCLEOTIDE SEQUENCE</scope>
    <source>
        <strain evidence="3">CBS 161.51</strain>
    </source>
</reference>
<dbReference type="Gene3D" id="3.20.20.100">
    <property type="entry name" value="NADP-dependent oxidoreductase domain"/>
    <property type="match status" value="1"/>
</dbReference>
<dbReference type="Pfam" id="PF00248">
    <property type="entry name" value="Aldo_ket_red"/>
    <property type="match status" value="1"/>
</dbReference>
<proteinExistence type="predicted"/>
<keyword evidence="4" id="KW-1185">Reference proteome</keyword>
<sequence length="107" mass="11782">MLHHFPRFQPDVFDENVKLLHAVEDIAKAKGVTSPQIAIGWVLAHSGAKGMPTIIPIPGATTSARIEENMKPAQLNEDDMKAIDEILEKFPPIGGRYHEAQQALLFA</sequence>
<dbReference type="PANTHER" id="PTHR43625">
    <property type="entry name" value="AFLATOXIN B1 ALDEHYDE REDUCTASE"/>
    <property type="match status" value="1"/>
</dbReference>
<gene>
    <name evidence="3" type="ORF">EJ02DRAFT_453571</name>
</gene>
<organism evidence="3 4">
    <name type="scientific">Clathrospora elynae</name>
    <dbReference type="NCBI Taxonomy" id="706981"/>
    <lineage>
        <taxon>Eukaryota</taxon>
        <taxon>Fungi</taxon>
        <taxon>Dikarya</taxon>
        <taxon>Ascomycota</taxon>
        <taxon>Pezizomycotina</taxon>
        <taxon>Dothideomycetes</taxon>
        <taxon>Pleosporomycetidae</taxon>
        <taxon>Pleosporales</taxon>
        <taxon>Diademaceae</taxon>
        <taxon>Clathrospora</taxon>
    </lineage>
</organism>
<dbReference type="PANTHER" id="PTHR43625:SF78">
    <property type="entry name" value="PYRIDOXAL REDUCTASE-RELATED"/>
    <property type="match status" value="1"/>
</dbReference>
<keyword evidence="1" id="KW-0560">Oxidoreductase</keyword>
<dbReference type="InterPro" id="IPR036812">
    <property type="entry name" value="NAD(P)_OxRdtase_dom_sf"/>
</dbReference>
<dbReference type="Proteomes" id="UP000800038">
    <property type="component" value="Unassembled WGS sequence"/>
</dbReference>
<dbReference type="GO" id="GO:0005737">
    <property type="term" value="C:cytoplasm"/>
    <property type="evidence" value="ECO:0007669"/>
    <property type="project" value="TreeGrafter"/>
</dbReference>
<dbReference type="AlphaFoldDB" id="A0A6A5SRU7"/>